<feature type="region of interest" description="Disordered" evidence="1">
    <location>
        <begin position="768"/>
        <end position="878"/>
    </location>
</feature>
<feature type="compositionally biased region" description="Acidic residues" evidence="1">
    <location>
        <begin position="655"/>
        <end position="672"/>
    </location>
</feature>
<feature type="region of interest" description="Disordered" evidence="1">
    <location>
        <begin position="628"/>
        <end position="680"/>
    </location>
</feature>
<evidence type="ECO:0000256" key="3">
    <source>
        <dbReference type="SAM" id="SignalP"/>
    </source>
</evidence>
<feature type="region of interest" description="Disordered" evidence="1">
    <location>
        <begin position="1096"/>
        <end position="1120"/>
    </location>
</feature>
<organism evidence="4">
    <name type="scientific">Cyprideis torosa</name>
    <dbReference type="NCBI Taxonomy" id="163714"/>
    <lineage>
        <taxon>Eukaryota</taxon>
        <taxon>Metazoa</taxon>
        <taxon>Ecdysozoa</taxon>
        <taxon>Arthropoda</taxon>
        <taxon>Crustacea</taxon>
        <taxon>Oligostraca</taxon>
        <taxon>Ostracoda</taxon>
        <taxon>Podocopa</taxon>
        <taxon>Podocopida</taxon>
        <taxon>Cytherocopina</taxon>
        <taxon>Cytheroidea</taxon>
        <taxon>Cytherideidae</taxon>
        <taxon>Cyprideis</taxon>
    </lineage>
</organism>
<protein>
    <submittedName>
        <fullName evidence="4">Uncharacterized protein</fullName>
    </submittedName>
</protein>
<keyword evidence="2" id="KW-0812">Transmembrane</keyword>
<feature type="region of interest" description="Disordered" evidence="1">
    <location>
        <begin position="1247"/>
        <end position="1300"/>
    </location>
</feature>
<gene>
    <name evidence="4" type="ORF">CTOB1V02_LOCUS8262</name>
</gene>
<feature type="compositionally biased region" description="Polar residues" evidence="1">
    <location>
        <begin position="1268"/>
        <end position="1294"/>
    </location>
</feature>
<feature type="signal peptide" evidence="3">
    <location>
        <begin position="1"/>
        <end position="15"/>
    </location>
</feature>
<feature type="compositionally biased region" description="Basic and acidic residues" evidence="1">
    <location>
        <begin position="778"/>
        <end position="814"/>
    </location>
</feature>
<dbReference type="OrthoDB" id="7549404at2759"/>
<name>A0A7R8WEY6_9CRUS</name>
<evidence type="ECO:0000256" key="1">
    <source>
        <dbReference type="SAM" id="MobiDB-lite"/>
    </source>
</evidence>
<dbReference type="PANTHER" id="PTHR46579:SF1">
    <property type="entry name" value="F5_8 TYPE C DOMAIN-CONTAINING PROTEIN"/>
    <property type="match status" value="1"/>
</dbReference>
<feature type="compositionally biased region" description="Low complexity" evidence="1">
    <location>
        <begin position="643"/>
        <end position="654"/>
    </location>
</feature>
<feature type="transmembrane region" description="Helical" evidence="2">
    <location>
        <begin position="1170"/>
        <end position="1189"/>
    </location>
</feature>
<accession>A0A7R8WEY6</accession>
<dbReference type="PANTHER" id="PTHR46579">
    <property type="entry name" value="F5/8 TYPE C DOMAIN-CONTAINING PROTEIN-RELATED"/>
    <property type="match status" value="1"/>
</dbReference>
<keyword evidence="2" id="KW-1133">Transmembrane helix</keyword>
<dbReference type="EMBL" id="OB662661">
    <property type="protein sequence ID" value="CAD7230404.1"/>
    <property type="molecule type" value="Genomic_DNA"/>
</dbReference>
<feature type="chain" id="PRO_5043613429" evidence="3">
    <location>
        <begin position="16"/>
        <end position="1300"/>
    </location>
</feature>
<keyword evidence="3" id="KW-0732">Signal</keyword>
<keyword evidence="2" id="KW-0472">Membrane</keyword>
<evidence type="ECO:0000256" key="2">
    <source>
        <dbReference type="SAM" id="Phobius"/>
    </source>
</evidence>
<evidence type="ECO:0000313" key="4">
    <source>
        <dbReference type="EMBL" id="CAD7230404.1"/>
    </source>
</evidence>
<sequence>MTWSATKALLALIRALFPACRIPKTLYMLKKQFRQRKKVRFVKHYTCMKCNRKLSETLQCLNEGCVSTGAIFDRSVLEKAESYFISLPVRRQLQQLLQRHNEKMNFTRETDAGGVSDVTDGKLYKESKKAVYDVTLTMNYDSAPLFQSSGKGMIPILCIVNELPVPLRFRKVLLFGIRCGRGKPDPATFLQPFYEEAQRVIMGAFDAPQKAEMQNQKQYNGKHGCGSCELKGEDQMPRVYLGTDFIPRTAEQTEAYGIQAAARNEAVMGVKGPSVLTQFPGFDRTKGCTFDVLHTVELGVMRHLCELWLDSSNHERDYYIPPDSKRELDRRILALKVPGSIHRLPRSLNERKHFKGSEYRTLLLITFPLTLRGLLPKKFYEHFMLLSVSAHSLYYQRLGYAELAELNVRLRRFVLEFEALYGMRNCSYNVHQLLHVTACVYEWGPVTGYSMYTFECYNGILLNFFHGSRHPAVQISEPYTLVKELERRLEDNPLPAESAAALEDFTLINPSKRAALVTSQPARPVELPPNMMALGMAIHPSFPHAQLRSVEWVKIEGVKFRRAGKPAGRTEDGIFMKDNALHKIQTILVSGEANIAFAHCRRYQTIQSSYVLKNSVSWCTMSDSEESLSPLDFSDSGEEYVPSNDGSGNESEASSSEDESDADEGDDNEESDSAASSGDEWNANEGPFIFIMFHVCLYVESDEIGVVTTADVMNPECLSNPDLAGEVRFGKETYYGSILASFDKKKEAEAEADRRLAEWAELSASVLEESERLKKKANKDDGGSKKANKDDGGSKKANKDDGGSKKANKDDGGPKKTKGSSGPSSEQDPSGPKKTKGGGSSKKAKWDEASNAQDSGPTKSKGGGGQKTAKDSSSPNEAIMVENINLRRKIYQLEEETRQLHQRIWTLEKDLPERVASQVEAAVQAGVRAALAASSSSITIPNPSRGLGIHTVSIDDAFALTNTVDTPVGIRAMPSCAPSTSHVASASPKKSKRPAVAKIDWKHPLPLPSKSLLEARGLSVEDFLRKMGDAVIEPDAHKAVRTIISLLITEDQTNDKAIREYCFECIGIQTESALSKFRETIRKKLKNVRYCQKKKRGERGDKKEGEEGGSESSFQESDLESLTEEEAASFRDVSLISTFPQPCDSFAPSVNYAGPCLSTAAFVILGSPSLWVFLPPFLVIVVTIVALFCRCRTSHCARPAATQPSPMPLRLLSPSRRLPHPSLLRRPLSCPADLRLSPVPRPVLPPPRSVSLSSVSAGPLESFRPSRPLTTEGTMSSSTLASARDQPPTSSLLSPMNPFW</sequence>
<reference evidence="4" key="1">
    <citation type="submission" date="2020-11" db="EMBL/GenBank/DDBJ databases">
        <authorList>
            <person name="Tran Van P."/>
        </authorList>
    </citation>
    <scope>NUCLEOTIDE SEQUENCE</scope>
</reference>
<proteinExistence type="predicted"/>